<keyword evidence="2" id="KW-0472">Membrane</keyword>
<dbReference type="AlphaFoldDB" id="A0A1G7RFX5"/>
<feature type="region of interest" description="Disordered" evidence="1">
    <location>
        <begin position="1"/>
        <end position="45"/>
    </location>
</feature>
<gene>
    <name evidence="3" type="ORF">SAMN05660662_0317</name>
</gene>
<sequence>MPQPTSELAAATTPIPVTSDPASEPVADDRHGDDGDGQGRGRKERRVRRLAGAGLLLLAALPALFGLVALLRDRDAPSPIGDYAVFALVVDAIGRHEVLLGPFSRFGWFHPGPMAAYLMAAPYRLLDGAPEALLVGAIVIGGISCVAAVGLVLRRAGLLAATSAVLVLCLTLRVLGVDFLTEAWNPYLPVLPLLAGVLLCWTAIRGDAWGLPLAVIPMSLALQSHVGFLAPVGGVGAVLALGLVVRAVRHRRGRSGRSATAPDGRPVGRPVRWIVATLAAVALAVLLWLPPIIQQLTRDPGNMTEILEYLRQGSTERSMSFTDALRAIGDEFGRLPAYVVGADVPAREYLPLLVPPAAIAVGLGSFLVALAVGARRRNEDVLWLGGLTVAVAAAGVAAIARLDGPPYSYITRWTVLVGILAWTTVALSLLPEVVAGLRRALGGSQRAARPVAVLATALAAVTTAVVLVTAVDTARAKLPGPDVTVLAQAVVGDLERLGLRTPADAPVVRVDFTTTTRDELMGTYMPGTGVVLQLAREDVDVQVSPFWVLPFGERYTDRAEDAGYIVTVAYSDGTSPPPEPWQRVLGVAGEFQVYGGIPPTG</sequence>
<evidence type="ECO:0000256" key="1">
    <source>
        <dbReference type="SAM" id="MobiDB-lite"/>
    </source>
</evidence>
<feature type="transmembrane region" description="Helical" evidence="2">
    <location>
        <begin position="50"/>
        <end position="71"/>
    </location>
</feature>
<keyword evidence="2" id="KW-1133">Transmembrane helix</keyword>
<name>A0A1G7RFX5_9ACTN</name>
<keyword evidence="4" id="KW-1185">Reference proteome</keyword>
<feature type="transmembrane region" description="Helical" evidence="2">
    <location>
        <begin position="381"/>
        <end position="400"/>
    </location>
</feature>
<feature type="transmembrane region" description="Helical" evidence="2">
    <location>
        <begin position="224"/>
        <end position="248"/>
    </location>
</feature>
<proteinExistence type="predicted"/>
<feature type="transmembrane region" description="Helical" evidence="2">
    <location>
        <begin position="158"/>
        <end position="175"/>
    </location>
</feature>
<organism evidence="3 4">
    <name type="scientific">Blastococcus aurantiacus</name>
    <dbReference type="NCBI Taxonomy" id="1550231"/>
    <lineage>
        <taxon>Bacteria</taxon>
        <taxon>Bacillati</taxon>
        <taxon>Actinomycetota</taxon>
        <taxon>Actinomycetes</taxon>
        <taxon>Geodermatophilales</taxon>
        <taxon>Geodermatophilaceae</taxon>
        <taxon>Blastococcus</taxon>
    </lineage>
</organism>
<feature type="transmembrane region" description="Helical" evidence="2">
    <location>
        <begin position="133"/>
        <end position="152"/>
    </location>
</feature>
<evidence type="ECO:0008006" key="5">
    <source>
        <dbReference type="Google" id="ProtNLM"/>
    </source>
</evidence>
<accession>A0A1G7RFX5</accession>
<feature type="transmembrane region" description="Helical" evidence="2">
    <location>
        <begin position="412"/>
        <end position="430"/>
    </location>
</feature>
<evidence type="ECO:0000313" key="3">
    <source>
        <dbReference type="EMBL" id="SDG09663.1"/>
    </source>
</evidence>
<dbReference type="EMBL" id="FNBT01000011">
    <property type="protein sequence ID" value="SDG09663.1"/>
    <property type="molecule type" value="Genomic_DNA"/>
</dbReference>
<feature type="transmembrane region" description="Helical" evidence="2">
    <location>
        <begin position="273"/>
        <end position="293"/>
    </location>
</feature>
<evidence type="ECO:0000313" key="4">
    <source>
        <dbReference type="Proteomes" id="UP000199406"/>
    </source>
</evidence>
<feature type="transmembrane region" description="Helical" evidence="2">
    <location>
        <begin position="353"/>
        <end position="374"/>
    </location>
</feature>
<dbReference type="OrthoDB" id="4871879at2"/>
<feature type="transmembrane region" description="Helical" evidence="2">
    <location>
        <begin position="108"/>
        <end position="126"/>
    </location>
</feature>
<keyword evidence="2" id="KW-0812">Transmembrane</keyword>
<feature type="compositionally biased region" description="Basic and acidic residues" evidence="1">
    <location>
        <begin position="27"/>
        <end position="41"/>
    </location>
</feature>
<feature type="transmembrane region" description="Helical" evidence="2">
    <location>
        <begin position="451"/>
        <end position="471"/>
    </location>
</feature>
<evidence type="ECO:0000256" key="2">
    <source>
        <dbReference type="SAM" id="Phobius"/>
    </source>
</evidence>
<dbReference type="Proteomes" id="UP000199406">
    <property type="component" value="Unassembled WGS sequence"/>
</dbReference>
<feature type="transmembrane region" description="Helical" evidence="2">
    <location>
        <begin position="187"/>
        <end position="204"/>
    </location>
</feature>
<dbReference type="STRING" id="1550231.SAMN05660662_0317"/>
<protein>
    <recommendedName>
        <fullName evidence="5">4-amino-4-deoxy-L-arabinose transferase</fullName>
    </recommendedName>
</protein>
<reference evidence="4" key="1">
    <citation type="submission" date="2016-10" db="EMBL/GenBank/DDBJ databases">
        <authorList>
            <person name="Varghese N."/>
            <person name="Submissions S."/>
        </authorList>
    </citation>
    <scope>NUCLEOTIDE SEQUENCE [LARGE SCALE GENOMIC DNA]</scope>
    <source>
        <strain evidence="4">DSM 44268</strain>
    </source>
</reference>
<dbReference type="RefSeq" id="WP_091771417.1">
    <property type="nucleotide sequence ID" value="NZ_FNBT01000011.1"/>
</dbReference>